<dbReference type="AlphaFoldDB" id="A0AAQ4DUD4"/>
<sequence length="93" mass="10759">MHMILVSSLFLLAYRPVSGKYCAPQHIVSDALENAPEARKLMNKVSNFFLVYHSRNDTFKSSYPCLQAIRRDFVKPTMSATYEFKYLFGDELV</sequence>
<comment type="caution">
    <text evidence="2">The sequence shown here is derived from an EMBL/GenBank/DDBJ whole genome shotgun (WGS) entry which is preliminary data.</text>
</comment>
<evidence type="ECO:0000313" key="3">
    <source>
        <dbReference type="Proteomes" id="UP001321473"/>
    </source>
</evidence>
<reference evidence="2 3" key="1">
    <citation type="journal article" date="2023" name="Arcadia Sci">
        <title>De novo assembly of a long-read Amblyomma americanum tick genome.</title>
        <authorList>
            <person name="Chou S."/>
            <person name="Poskanzer K.E."/>
            <person name="Rollins M."/>
            <person name="Thuy-Boun P.S."/>
        </authorList>
    </citation>
    <scope>NUCLEOTIDE SEQUENCE [LARGE SCALE GENOMIC DNA]</scope>
    <source>
        <strain evidence="2">F_SG_1</strain>
        <tissue evidence="2">Salivary glands</tissue>
    </source>
</reference>
<feature type="signal peptide" evidence="1">
    <location>
        <begin position="1"/>
        <end position="19"/>
    </location>
</feature>
<dbReference type="EMBL" id="JARKHS020026724">
    <property type="protein sequence ID" value="KAK8766074.1"/>
    <property type="molecule type" value="Genomic_DNA"/>
</dbReference>
<evidence type="ECO:0000256" key="1">
    <source>
        <dbReference type="SAM" id="SignalP"/>
    </source>
</evidence>
<gene>
    <name evidence="2" type="ORF">V5799_007145</name>
</gene>
<protein>
    <recommendedName>
        <fullName evidence="4">Secreted protein</fullName>
    </recommendedName>
</protein>
<keyword evidence="1" id="KW-0732">Signal</keyword>
<dbReference type="Proteomes" id="UP001321473">
    <property type="component" value="Unassembled WGS sequence"/>
</dbReference>
<feature type="non-terminal residue" evidence="2">
    <location>
        <position position="93"/>
    </location>
</feature>
<name>A0AAQ4DUD4_AMBAM</name>
<feature type="chain" id="PRO_5042873131" description="Secreted protein" evidence="1">
    <location>
        <begin position="20"/>
        <end position="93"/>
    </location>
</feature>
<accession>A0AAQ4DUD4</accession>
<keyword evidence="3" id="KW-1185">Reference proteome</keyword>
<evidence type="ECO:0000313" key="2">
    <source>
        <dbReference type="EMBL" id="KAK8766074.1"/>
    </source>
</evidence>
<evidence type="ECO:0008006" key="4">
    <source>
        <dbReference type="Google" id="ProtNLM"/>
    </source>
</evidence>
<organism evidence="2 3">
    <name type="scientific">Amblyomma americanum</name>
    <name type="common">Lone star tick</name>
    <dbReference type="NCBI Taxonomy" id="6943"/>
    <lineage>
        <taxon>Eukaryota</taxon>
        <taxon>Metazoa</taxon>
        <taxon>Ecdysozoa</taxon>
        <taxon>Arthropoda</taxon>
        <taxon>Chelicerata</taxon>
        <taxon>Arachnida</taxon>
        <taxon>Acari</taxon>
        <taxon>Parasitiformes</taxon>
        <taxon>Ixodida</taxon>
        <taxon>Ixodoidea</taxon>
        <taxon>Ixodidae</taxon>
        <taxon>Amblyomminae</taxon>
        <taxon>Amblyomma</taxon>
    </lineage>
</organism>
<proteinExistence type="predicted"/>